<keyword evidence="2" id="KW-0677">Repeat</keyword>
<feature type="compositionally biased region" description="Basic and acidic residues" evidence="4">
    <location>
        <begin position="558"/>
        <end position="571"/>
    </location>
</feature>
<organism evidence="6 7">
    <name type="scientific">Hymenolepis diminuta</name>
    <name type="common">Rat tapeworm</name>
    <dbReference type="NCBI Taxonomy" id="6216"/>
    <lineage>
        <taxon>Eukaryota</taxon>
        <taxon>Metazoa</taxon>
        <taxon>Spiralia</taxon>
        <taxon>Lophotrochozoa</taxon>
        <taxon>Platyhelminthes</taxon>
        <taxon>Cestoda</taxon>
        <taxon>Eucestoda</taxon>
        <taxon>Cyclophyllidea</taxon>
        <taxon>Hymenolepididae</taxon>
        <taxon>Hymenolepis</taxon>
    </lineage>
</organism>
<reference evidence="6 7" key="1">
    <citation type="submission" date="2019-07" db="EMBL/GenBank/DDBJ databases">
        <authorList>
            <person name="Jastrzebski P J."/>
            <person name="Paukszto L."/>
            <person name="Jastrzebski P J."/>
        </authorList>
    </citation>
    <scope>NUCLEOTIDE SEQUENCE [LARGE SCALE GENOMIC DNA]</scope>
    <source>
        <strain evidence="6 7">WMS-il1</strain>
    </source>
</reference>
<gene>
    <name evidence="6" type="ORF">WMSIL1_LOCUS7462</name>
</gene>
<evidence type="ECO:0000256" key="3">
    <source>
        <dbReference type="SAM" id="Coils"/>
    </source>
</evidence>
<feature type="region of interest" description="Disordered" evidence="4">
    <location>
        <begin position="3424"/>
        <end position="3448"/>
    </location>
</feature>
<sequence length="3509" mass="389779">MSAFQGDVQVLENCLQDFKSRAQEMNVGVNYNALEEERKRQELLLQELRDIESKLSTPNIRKTNLPNLASLVGVELEQNTRCLHYLTGISELERYISDVAAHFAERSIELSDPQALHKNVFSYKTLTDNVKSCWDYVDQLAMLAQIHIKTSAEYHQFFHEANEVGAKLEKQFQIAQCRQSALAEQDRRIKDASKIANELREQLESMRNLWNRCIALVKRSESIVPIRLRLGGVSEGEITVGSPNSRNGPVMVRALVSLTGPTYRIKQGELLRLIDNQSDSHLWKVQTSSGIEEVPSVCFWITGNDAEATEKAAVLKQHCKKTWLEIVRLTRRRLYFEYIDILNRLATKNAICTKQKAFTDLIADIHTHLIIPEEDDDRLRVAVENFQRSVVFTRSVINEGDYVLKESDLVQLRTPLLRLQDHLMAVGLMQEEMKRLNEYIENYLTEVKSEQKRISKMADHLKRITTVSQIQLADLSSQLTLYTEDATKRPQYTRPEIDDMYRSKSQPFDIEVSSKMKRKLDGKRARSQTVVQLDAMVQIGSKCRSIETQSVDTTTVTEDSKQTPKQRRSESRIPQPPVQRCVMTQIGPSSKESYTQVDSSESEECYVTEIMKANVRRYPDNGNCDGRRDARSTSVHNRRPVIQINSCTQLGTLTHERSVSPILSLINCCSQCQRHGLRCQLVCEHMSTGTSRTYDLTESYCQTRSSHGSTVRYVNHDYANSCTQIGTITRDCVVSPVCFDVILPARRREVERPSRARSHNIAAASLQASHHGNVYIGQVGRRINSQEIQHANVDLEYASPCYSNIARSYPNIDRVHRNTVNARTQREGRCEVYDRRTRRVSETEVRSSNLVHAVPARYKTGTSYRHTSSLPNLASNESDVIYTQIPRVPPRTRRSGQTVGSRATGYATVVAPEISKSTRVHCHSVPNVYDGQVQIEHVIDSREYQTRDLVTCEGVSYAPHVRTIGRVQHSISLPTIASPCYARACVPACRPVTSTCMCRPCVRTFTTQVCEAPEVVEPVRDIGIAEMEIIRVVEPEREVILQPVRFVCVGTPVRKHFDVSCDAMIVPDHASKKIQIELFEEPVIYEEPKEEHVYVAPPIPMQTVMAQSVVETHGKKLQFEPQMIDAICGTLKPEPYEVVACQKEIRTRGKKLQVTIEVPEPMKLGSGEVSPVKKSGHGKKLQVDLAIPLQVDVTQTIAEPEKPVADFQCDAIQPPPLEVGTSQSIWEEMPPIVLQQEVTPVFAAPVKLTNDFSCDAPIPPDVLGKKLQVTPPPLETATTQALYEEIFPEPLLIETAQAIIEAPVATKDFSCEPIHVVTQSKKLQVSPESLLTEAVQALHKEIEMVTAVTQTEVEAIVEKIGKKLQVSPPPLASSAAQAIYEEPLPEMLYIGQSQSIWEEPEPIIIKPPTPEPIVMTAPPMPTSEFSCNPVPIMTDFKTVQVVPKPVETNDFSCDALLAITMQDFSCDAPEPVQTAGKKLQVIPASLASTVSQSVYVEMEKIAKGFQVGPEPMAITVAQVSYVEPALTIYERYAGQVKEVERVGKKLQVIPEPLGTRATQTIVPAPVEKIGKKLQVSPTPLEVGVSQAIYEKPKPEPLHIGQSQAIWVEPEPVIIKPPTPEPIVMAAPPPSIGDFGCDPIPIVTEVKDVQVAEEKFAITTSQAIYTPVQLSISSSQSIYKETRLESGLAQCVAVITKDFACDAPAAVERVGKKLQIEEKPIPFTTVQSQTIYEEVKPEPLPRGVSQTMYTEPKPESLHIGATQAIWMESPPIVLKQDITPVFSAPIVESKDFSCEIRQVEILTKDFSCDAPAPVKTMGKKLQVSPPPMAASSAQATYEEVKPEPLIVASTQSLIVEAPSMKEFSCDPMTVETVGKKLQVSPEPLVSSVSQSIYFEMEKIAKAFQVGPEPMAITVAQVSYVEPKLSVYERYVGQVKEMEKIGKKLQVQPEPLSAMASQALFEEIKLSTGVTQTIEPAPVEKVGKKLQVSLEALVISASQTIHEEPRSAPLEISRAQSIWVEPEPIIIKPPTPEPIVMAAPPPSLGDFSCNPISIVTQFKEVQVAPAPLSVASSQAVYIEPRVTKKDTACDAPLPPQTAGKKLQVTPDPLTAMSTQVTYAEQKPVPMDISASQTIYKEPKHAPLAIINSQAIWIEPQPVPTREFSCDAPRPIETVGKKFQVSPEPLTSVISQYIYQEPVLPKYGLTAVQAVVPPLAANVCQTTFVEPRLEFGAAQVKFIEPKPEPLVVGRSQSLWVEPEPVIIKPPTPEPIVMAAPPAPPTNDFSCGPLPITSVGKKLQVSLDSLVSTTSQAIYAEPVVATYERSAVQCRAPGLPALKCCSVQSKAVEMLGKQLQVLPDPLTAITSQTIHAEPVPAALDVTRVQTVYVETTFEVERAQVLWVEPEPIIIKPPTPEPTVMAAPPQPTNEFSCSPLQIDTAGKELQVSPEPLSRAIASITTEPIPMVTLRSQTTYVEAVMPTYASSVAQCVPVETMGKKLQVTPQPVTLSIGGSSVILVEPRRAITTAQTFEQVTVAKTREFSCGPLPSDSSGKKLQVSPEPMATAIMQSPDARFSVRSQAVHVEEPLPTCSSCAVQCRPIPTLGKKVQVAPEPLTTTCIQLEEPAMTIYKTAHVQSKPAETVGKKLQVQPLPLAFANAQTTWVDRARRDVGSVTDVVTTAHASIAPIAIDRHGKKLQVTPEPMGIAIMQSDQPEPRPRIHHLTIGRANTVKEEVRIDHKGLQFVPEGVSTASQFLEVQKLDKKLQVQPVALSTAPAQTIWEEPIVIRPPSPERIVMAAPPTEKPSIEKVNKKLMVRLPLMETTCVQSTIEATARVPLSTREVQADISLPTPIIKPASPITHEYAAPPIIRETYEAGMQHQVSMRSVRIQKGVGAFEGTANIGIQFSPSEPRRSPPITRVRTVEWGIQFAPTAMVGITQTLPIERVPSPRRPATFTESTQTEVHREGENLFSFTRETKARVSKERRARSQGLISYKTQVSTQSRDHAVSVPSMLHVMESGAEQYLYEQQKTTSTHIPRRYVRGGAFDRRMRSLDTVYEDGRNRTLQDPLPRHSESDLYTDKVYMREVLRTQQLQLEEKNMDHLQRIVRSIGMEKVQSILRQIWEETEEENFVSEEIHGGRYTPRPFPGLGFADVETQYTVPAYGIVCGTDFSVQEGMSYVQWIPLAPGQTVHIESDESTGYEETYDWDPYQSSWRPRRNFFQWVARTAFDFATQTEVTKEEENQFIDRLLRSRALSAYTSDFEMQQAGLKLNYPESGTVSVVSWKPRYMDGEDQLDVDTIGRLLRVSLVGARVPGTGEIISAADAFYRGILRMVYVDDSRGNIMPLPTAIVTNAVIVEKQYPKGVGIALHSTSRRFPVECQELWRTATLRRRTYRVNFIQKSPVERVDLSRALDEGLIDLTSGELVKITPPTSEAQPEPRESTLEAGEPTAEALQPERYSVHEAILYDILNVELLAPETVIFTSAEMSQEGVTREGEMLTTSPGLEEEESDMEV</sequence>
<evidence type="ECO:0000313" key="6">
    <source>
        <dbReference type="EMBL" id="VUZ48001.1"/>
    </source>
</evidence>
<dbReference type="GO" id="GO:0045104">
    <property type="term" value="P:intermediate filament cytoskeleton organization"/>
    <property type="evidence" value="ECO:0007669"/>
    <property type="project" value="InterPro"/>
</dbReference>
<dbReference type="Proteomes" id="UP000321570">
    <property type="component" value="Unassembled WGS sequence"/>
</dbReference>
<accession>A0A564YL59</accession>
<dbReference type="Pfam" id="PF17902">
    <property type="entry name" value="SH3_10"/>
    <property type="match status" value="1"/>
</dbReference>
<evidence type="ECO:0000256" key="4">
    <source>
        <dbReference type="SAM" id="MobiDB-lite"/>
    </source>
</evidence>
<name>A0A564YL59_HYMDI</name>
<protein>
    <recommendedName>
        <fullName evidence="5">Desmoplakin SH3 domain-containing protein</fullName>
    </recommendedName>
</protein>
<evidence type="ECO:0000259" key="5">
    <source>
        <dbReference type="Pfam" id="PF17902"/>
    </source>
</evidence>
<evidence type="ECO:0000256" key="1">
    <source>
        <dbReference type="ARBA" id="ARBA00022553"/>
    </source>
</evidence>
<feature type="region of interest" description="Disordered" evidence="4">
    <location>
        <begin position="3482"/>
        <end position="3509"/>
    </location>
</feature>
<keyword evidence="1" id="KW-0597">Phosphoprotein</keyword>
<dbReference type="InterPro" id="IPR043197">
    <property type="entry name" value="Plakin"/>
</dbReference>
<keyword evidence="7" id="KW-1185">Reference proteome</keyword>
<feature type="compositionally biased region" description="Acidic residues" evidence="4">
    <location>
        <begin position="3500"/>
        <end position="3509"/>
    </location>
</feature>
<dbReference type="InterPro" id="IPR041615">
    <property type="entry name" value="Desmoplakin_SH3"/>
</dbReference>
<feature type="domain" description="Desmoplakin SH3" evidence="5">
    <location>
        <begin position="247"/>
        <end position="301"/>
    </location>
</feature>
<dbReference type="PANTHER" id="PTHR23169">
    <property type="entry name" value="ENVOPLAKIN"/>
    <property type="match status" value="1"/>
</dbReference>
<dbReference type="Gene3D" id="1.20.58.60">
    <property type="match status" value="1"/>
</dbReference>
<keyword evidence="3" id="KW-0175">Coiled coil</keyword>
<proteinExistence type="predicted"/>
<evidence type="ECO:0000313" key="7">
    <source>
        <dbReference type="Proteomes" id="UP000321570"/>
    </source>
</evidence>
<feature type="coiled-coil region" evidence="3">
    <location>
        <begin position="182"/>
        <end position="209"/>
    </location>
</feature>
<dbReference type="EMBL" id="CABIJS010000256">
    <property type="protein sequence ID" value="VUZ48001.1"/>
    <property type="molecule type" value="Genomic_DNA"/>
</dbReference>
<feature type="region of interest" description="Disordered" evidence="4">
    <location>
        <begin position="549"/>
        <end position="577"/>
    </location>
</feature>
<evidence type="ECO:0000256" key="2">
    <source>
        <dbReference type="ARBA" id="ARBA00022737"/>
    </source>
</evidence>
<dbReference type="Gene3D" id="2.30.30.40">
    <property type="entry name" value="SH3 Domains"/>
    <property type="match status" value="1"/>
</dbReference>